<dbReference type="InterPro" id="IPR021147">
    <property type="entry name" value="DUF697"/>
</dbReference>
<dbReference type="GO" id="GO:0016020">
    <property type="term" value="C:membrane"/>
    <property type="evidence" value="ECO:0007669"/>
    <property type="project" value="UniProtKB-SubCell"/>
</dbReference>
<evidence type="ECO:0000256" key="4">
    <source>
        <dbReference type="ARBA" id="ARBA00023136"/>
    </source>
</evidence>
<evidence type="ECO:0000259" key="6">
    <source>
        <dbReference type="Pfam" id="PF01926"/>
    </source>
</evidence>
<dbReference type="PANTHER" id="PTHR42714">
    <property type="entry name" value="TRNA MODIFICATION GTPASE GTPBP3"/>
    <property type="match status" value="1"/>
</dbReference>
<reference evidence="7" key="2">
    <citation type="journal article" date="2022" name="Microbiol. Resour. Announc.">
        <title>Metagenome Sequencing to Explore Phylogenomics of Terrestrial Cyanobacteria.</title>
        <authorList>
            <person name="Ward R.D."/>
            <person name="Stajich J.E."/>
            <person name="Johansen J.R."/>
            <person name="Huntemann M."/>
            <person name="Clum A."/>
            <person name="Foster B."/>
            <person name="Foster B."/>
            <person name="Roux S."/>
            <person name="Palaniappan K."/>
            <person name="Varghese N."/>
            <person name="Mukherjee S."/>
            <person name="Reddy T.B.K."/>
            <person name="Daum C."/>
            <person name="Copeland A."/>
            <person name="Chen I.A."/>
            <person name="Ivanova N.N."/>
            <person name="Kyrpides N.C."/>
            <person name="Shapiro N."/>
            <person name="Eloe-Fadrosh E.A."/>
            <person name="Pietrasiak N."/>
        </authorList>
    </citation>
    <scope>NUCLEOTIDE SEQUENCE</scope>
    <source>
        <strain evidence="7">GSE-TBD4-15B</strain>
    </source>
</reference>
<dbReference type="Pfam" id="PF05128">
    <property type="entry name" value="DUF697"/>
    <property type="match status" value="1"/>
</dbReference>
<name>A0A951U3A4_9CYAN</name>
<dbReference type="Proteomes" id="UP000707356">
    <property type="component" value="Unassembled WGS sequence"/>
</dbReference>
<keyword evidence="3 5" id="KW-1133">Transmembrane helix</keyword>
<dbReference type="Pfam" id="PF01926">
    <property type="entry name" value="MMR_HSR1"/>
    <property type="match status" value="1"/>
</dbReference>
<dbReference type="GO" id="GO:0005525">
    <property type="term" value="F:GTP binding"/>
    <property type="evidence" value="ECO:0007669"/>
    <property type="project" value="InterPro"/>
</dbReference>
<sequence>MSRIRLISIAVGILVALGLVAGLFDSLQRLYAGLALISPWLASLLLVLLVAAVIAALAGLAYYLAIFGRSPSRPPTPSISADRSEAAQENLVAMRQQVAQIQDEVVRQALLEQSEAIERDLSQQALTVVVFGVGSAGKTSLVNAIMGQIVGEVGAPMGTTTYQRQTYRLQLQGANREILIIDTPGVQETGAGGSQREQIARQLATDADLLLFVIDNDLRQSEFELLQTLNEIGKRLLIVFNKADLYLEADQQQILERLHQRLPILAEDLVAVAANPRPLILPDGEVQPEPEILPLLTRMAAVLRAEGEDLVADNILLRSQRLGEETRRLINAQRQQQAEKIVERFQWIGAGVVAATPLPGVDLLATAAINAQMVVELGQVYDCEMNLERGKELALSLAKTLVSLGVVRGAIEIFSVALQTNVGTFLVGRAIQGVTAAYLTRIAGKSFIQYFQRNQNWGDGGISEVVQEQFRLNRRDQFVKAFVQEALERVVRPLTNQ</sequence>
<evidence type="ECO:0000256" key="3">
    <source>
        <dbReference type="ARBA" id="ARBA00022989"/>
    </source>
</evidence>
<dbReference type="EMBL" id="JAHHHV010000013">
    <property type="protein sequence ID" value="MBW4464443.1"/>
    <property type="molecule type" value="Genomic_DNA"/>
</dbReference>
<dbReference type="GO" id="GO:0030488">
    <property type="term" value="P:tRNA methylation"/>
    <property type="evidence" value="ECO:0007669"/>
    <property type="project" value="TreeGrafter"/>
</dbReference>
<comment type="subcellular location">
    <subcellularLocation>
        <location evidence="1">Membrane</location>
        <topology evidence="1">Multi-pass membrane protein</topology>
    </subcellularLocation>
</comment>
<dbReference type="CDD" id="cd00880">
    <property type="entry name" value="Era_like"/>
    <property type="match status" value="1"/>
</dbReference>
<evidence type="ECO:0000256" key="1">
    <source>
        <dbReference type="ARBA" id="ARBA00004141"/>
    </source>
</evidence>
<keyword evidence="2 5" id="KW-0812">Transmembrane</keyword>
<proteinExistence type="predicted"/>
<reference evidence="7" key="1">
    <citation type="submission" date="2021-05" db="EMBL/GenBank/DDBJ databases">
        <authorList>
            <person name="Pietrasiak N."/>
            <person name="Ward R."/>
            <person name="Stajich J.E."/>
            <person name="Kurbessoian T."/>
        </authorList>
    </citation>
    <scope>NUCLEOTIDE SEQUENCE</scope>
    <source>
        <strain evidence="7">GSE-TBD4-15B</strain>
    </source>
</reference>
<dbReference type="InterPro" id="IPR006073">
    <property type="entry name" value="GTP-bd"/>
</dbReference>
<dbReference type="GO" id="GO:0005829">
    <property type="term" value="C:cytosol"/>
    <property type="evidence" value="ECO:0007669"/>
    <property type="project" value="TreeGrafter"/>
</dbReference>
<dbReference type="Gene3D" id="3.40.50.300">
    <property type="entry name" value="P-loop containing nucleotide triphosphate hydrolases"/>
    <property type="match status" value="1"/>
</dbReference>
<organism evidence="7 8">
    <name type="scientific">Pegethrix bostrychoides GSE-TBD4-15B</name>
    <dbReference type="NCBI Taxonomy" id="2839662"/>
    <lineage>
        <taxon>Bacteria</taxon>
        <taxon>Bacillati</taxon>
        <taxon>Cyanobacteriota</taxon>
        <taxon>Cyanophyceae</taxon>
        <taxon>Oculatellales</taxon>
        <taxon>Oculatellaceae</taxon>
        <taxon>Pegethrix</taxon>
    </lineage>
</organism>
<dbReference type="PANTHER" id="PTHR42714:SF2">
    <property type="entry name" value="TRNA MODIFICATION GTPASE GTPBP3, MITOCHONDRIAL"/>
    <property type="match status" value="1"/>
</dbReference>
<feature type="domain" description="G" evidence="6">
    <location>
        <begin position="127"/>
        <end position="242"/>
    </location>
</feature>
<dbReference type="GO" id="GO:0002098">
    <property type="term" value="P:tRNA wobble uridine modification"/>
    <property type="evidence" value="ECO:0007669"/>
    <property type="project" value="TreeGrafter"/>
</dbReference>
<feature type="transmembrane region" description="Helical" evidence="5">
    <location>
        <begin position="38"/>
        <end position="65"/>
    </location>
</feature>
<protein>
    <submittedName>
        <fullName evidence="7">DUF697 domain-containing protein</fullName>
    </submittedName>
</protein>
<dbReference type="AlphaFoldDB" id="A0A951U3A4"/>
<evidence type="ECO:0000256" key="5">
    <source>
        <dbReference type="SAM" id="Phobius"/>
    </source>
</evidence>
<accession>A0A951U3A4</accession>
<keyword evidence="4 5" id="KW-0472">Membrane</keyword>
<dbReference type="SUPFAM" id="SSF52540">
    <property type="entry name" value="P-loop containing nucleoside triphosphate hydrolases"/>
    <property type="match status" value="1"/>
</dbReference>
<evidence type="ECO:0000313" key="8">
    <source>
        <dbReference type="Proteomes" id="UP000707356"/>
    </source>
</evidence>
<evidence type="ECO:0000256" key="2">
    <source>
        <dbReference type="ARBA" id="ARBA00022692"/>
    </source>
</evidence>
<dbReference type="InterPro" id="IPR027417">
    <property type="entry name" value="P-loop_NTPase"/>
</dbReference>
<comment type="caution">
    <text evidence="7">The sequence shown here is derived from an EMBL/GenBank/DDBJ whole genome shotgun (WGS) entry which is preliminary data.</text>
</comment>
<gene>
    <name evidence="7" type="ORF">KME07_03255</name>
</gene>
<evidence type="ECO:0000313" key="7">
    <source>
        <dbReference type="EMBL" id="MBW4464443.1"/>
    </source>
</evidence>